<dbReference type="STRING" id="273121.WS1163"/>
<dbReference type="EMBL" id="BX571660">
    <property type="protein sequence ID" value="CAE10250.1"/>
    <property type="molecule type" value="Genomic_DNA"/>
</dbReference>
<protein>
    <recommendedName>
        <fullName evidence="3">Type VI secretion protein</fullName>
    </recommendedName>
</protein>
<sequence length="100" mass="9936">MPPAARISDLHLCPMVTPTGMNPIPHLGGPILGPGAPTVLIGSLPAALMGDDCVCVGPTDRIIQGSSTVMICGHPAARQGDATAHGGTIAIGCFTVIIGD</sequence>
<dbReference type="eggNOG" id="COG4104">
    <property type="taxonomic scope" value="Bacteria"/>
</dbReference>
<name>Q7MRN8_WOLSU</name>
<evidence type="ECO:0000313" key="1">
    <source>
        <dbReference type="EMBL" id="CAE10250.1"/>
    </source>
</evidence>
<keyword evidence="2" id="KW-1185">Reference proteome</keyword>
<dbReference type="AlphaFoldDB" id="Q7MRN8"/>
<dbReference type="RefSeq" id="WP_011139038.1">
    <property type="nucleotide sequence ID" value="NC_005090.1"/>
</dbReference>
<gene>
    <name evidence="1" type="ordered locus">WS1163</name>
</gene>
<evidence type="ECO:0008006" key="3">
    <source>
        <dbReference type="Google" id="ProtNLM"/>
    </source>
</evidence>
<dbReference type="InterPro" id="IPR008727">
    <property type="entry name" value="PAAR_motif"/>
</dbReference>
<dbReference type="Pfam" id="PF05488">
    <property type="entry name" value="PAAR_motif"/>
    <property type="match status" value="1"/>
</dbReference>
<dbReference type="Proteomes" id="UP000000422">
    <property type="component" value="Chromosome"/>
</dbReference>
<proteinExistence type="predicted"/>
<dbReference type="KEGG" id="wsu:WS1163"/>
<organism evidence="2">
    <name type="scientific">Wolinella succinogenes (strain ATCC 29543 / DSM 1740 / CCUG 13145 / JCM 31913 / LMG 7466 / NCTC 11488 / FDC 602W)</name>
    <name type="common">Vibrio succinogenes</name>
    <dbReference type="NCBI Taxonomy" id="273121"/>
    <lineage>
        <taxon>Bacteria</taxon>
        <taxon>Pseudomonadati</taxon>
        <taxon>Campylobacterota</taxon>
        <taxon>Epsilonproteobacteria</taxon>
        <taxon>Campylobacterales</taxon>
        <taxon>Helicobacteraceae</taxon>
        <taxon>Wolinella</taxon>
    </lineage>
</organism>
<evidence type="ECO:0000313" key="2">
    <source>
        <dbReference type="Proteomes" id="UP000000422"/>
    </source>
</evidence>
<dbReference type="Gene3D" id="2.60.200.60">
    <property type="match status" value="2"/>
</dbReference>
<accession>Q7MRN8</accession>
<dbReference type="HOGENOM" id="CLU_148568_5_0_7"/>
<dbReference type="CDD" id="cd14738">
    <property type="entry name" value="PAAR_2"/>
    <property type="match status" value="1"/>
</dbReference>
<reference evidence="1 2" key="1">
    <citation type="journal article" date="2003" name="Proc. Natl. Acad. Sci. U.S.A.">
        <title>Complete genome sequence and analysis of Wolinella succinogenes.</title>
        <authorList>
            <person name="Baar C."/>
            <person name="Eppinger M."/>
            <person name="Raddatz G."/>
            <person name="Simon JM."/>
            <person name="Lanz C."/>
            <person name="Klimmek O."/>
            <person name="Nandakumar R."/>
            <person name="Gross R."/>
            <person name="Rosinus A."/>
            <person name="Keller H."/>
            <person name="Jagtap P."/>
            <person name="Linke B."/>
            <person name="Meyer F."/>
            <person name="Lederer H."/>
            <person name="Schuster S.C."/>
        </authorList>
    </citation>
    <scope>NUCLEOTIDE SEQUENCE [LARGE SCALE GENOMIC DNA]</scope>
    <source>
        <strain evidence="2">ATCC 29543 / DSM 1740 / CCUG 13145 / JCM 31913 / LMG 7466 / NCTC 11488 / FDC 602W</strain>
    </source>
</reference>